<sequence length="157" mass="17328">MAFTPTCSTNISNPNIEPIISKDISKRLFSRIYEPCISSLSRTMLKKNWRSSIICNSIFAMWNMLKRQKKAIICFNVRCARCTGSPAAGAAARRVRRRRRRAARRGGGRRRRGSRRKRRSGGGGGGSGRARRRHLLLGPPSSPVGSWEGGSGGSRAV</sequence>
<dbReference type="Gramene" id="AET5Gv20402900.1">
    <property type="protein sequence ID" value="AET5Gv20402900.1"/>
    <property type="gene ID" value="AET5Gv20402900"/>
</dbReference>
<reference evidence="2" key="5">
    <citation type="journal article" date="2021" name="G3 (Bethesda)">
        <title>Aegilops tauschii genome assembly Aet v5.0 features greater sequence contiguity and improved annotation.</title>
        <authorList>
            <person name="Wang L."/>
            <person name="Zhu T."/>
            <person name="Rodriguez J.C."/>
            <person name="Deal K.R."/>
            <person name="Dubcovsky J."/>
            <person name="McGuire P.E."/>
            <person name="Lux T."/>
            <person name="Spannagl M."/>
            <person name="Mayer K.F.X."/>
            <person name="Baldrich P."/>
            <person name="Meyers B.C."/>
            <person name="Huo N."/>
            <person name="Gu Y.Q."/>
            <person name="Zhou H."/>
            <person name="Devos K.M."/>
            <person name="Bennetzen J.L."/>
            <person name="Unver T."/>
            <person name="Budak H."/>
            <person name="Gulick P.J."/>
            <person name="Galiba G."/>
            <person name="Kalapos B."/>
            <person name="Nelson D.R."/>
            <person name="Li P."/>
            <person name="You F.M."/>
            <person name="Luo M.C."/>
            <person name="Dvorak J."/>
        </authorList>
    </citation>
    <scope>NUCLEOTIDE SEQUENCE [LARGE SCALE GENOMIC DNA]</scope>
    <source>
        <strain evidence="2">cv. AL8/78</strain>
    </source>
</reference>
<dbReference type="EnsemblPlants" id="AET5Gv20402900.1">
    <property type="protein sequence ID" value="AET5Gv20402900.1"/>
    <property type="gene ID" value="AET5Gv20402900"/>
</dbReference>
<dbReference type="Proteomes" id="UP000015105">
    <property type="component" value="Chromosome 5D"/>
</dbReference>
<feature type="compositionally biased region" description="Gly residues" evidence="1">
    <location>
        <begin position="147"/>
        <end position="157"/>
    </location>
</feature>
<keyword evidence="3" id="KW-1185">Reference proteome</keyword>
<reference evidence="3" key="2">
    <citation type="journal article" date="2017" name="Nat. Plants">
        <title>The Aegilops tauschii genome reveals multiple impacts of transposons.</title>
        <authorList>
            <person name="Zhao G."/>
            <person name="Zou C."/>
            <person name="Li K."/>
            <person name="Wang K."/>
            <person name="Li T."/>
            <person name="Gao L."/>
            <person name="Zhang X."/>
            <person name="Wang H."/>
            <person name="Yang Z."/>
            <person name="Liu X."/>
            <person name="Jiang W."/>
            <person name="Mao L."/>
            <person name="Kong X."/>
            <person name="Jiao Y."/>
            <person name="Jia J."/>
        </authorList>
    </citation>
    <scope>NUCLEOTIDE SEQUENCE [LARGE SCALE GENOMIC DNA]</scope>
    <source>
        <strain evidence="3">cv. AL8/78</strain>
    </source>
</reference>
<accession>A0A453KG81</accession>
<reference evidence="3" key="1">
    <citation type="journal article" date="2014" name="Science">
        <title>Ancient hybridizations among the ancestral genomes of bread wheat.</title>
        <authorList>
            <consortium name="International Wheat Genome Sequencing Consortium,"/>
            <person name="Marcussen T."/>
            <person name="Sandve S.R."/>
            <person name="Heier L."/>
            <person name="Spannagl M."/>
            <person name="Pfeifer M."/>
            <person name="Jakobsen K.S."/>
            <person name="Wulff B.B."/>
            <person name="Steuernagel B."/>
            <person name="Mayer K.F."/>
            <person name="Olsen O.A."/>
        </authorList>
    </citation>
    <scope>NUCLEOTIDE SEQUENCE [LARGE SCALE GENOMIC DNA]</scope>
    <source>
        <strain evidence="3">cv. AL8/78</strain>
    </source>
</reference>
<feature type="region of interest" description="Disordered" evidence="1">
    <location>
        <begin position="86"/>
        <end position="157"/>
    </location>
</feature>
<reference evidence="2" key="3">
    <citation type="journal article" date="2017" name="Nature">
        <title>Genome sequence of the progenitor of the wheat D genome Aegilops tauschii.</title>
        <authorList>
            <person name="Luo M.C."/>
            <person name="Gu Y.Q."/>
            <person name="Puiu D."/>
            <person name="Wang H."/>
            <person name="Twardziok S.O."/>
            <person name="Deal K.R."/>
            <person name="Huo N."/>
            <person name="Zhu T."/>
            <person name="Wang L."/>
            <person name="Wang Y."/>
            <person name="McGuire P.E."/>
            <person name="Liu S."/>
            <person name="Long H."/>
            <person name="Ramasamy R.K."/>
            <person name="Rodriguez J.C."/>
            <person name="Van S.L."/>
            <person name="Yuan L."/>
            <person name="Wang Z."/>
            <person name="Xia Z."/>
            <person name="Xiao L."/>
            <person name="Anderson O.D."/>
            <person name="Ouyang S."/>
            <person name="Liang Y."/>
            <person name="Zimin A.V."/>
            <person name="Pertea G."/>
            <person name="Qi P."/>
            <person name="Bennetzen J.L."/>
            <person name="Dai X."/>
            <person name="Dawson M.W."/>
            <person name="Muller H.G."/>
            <person name="Kugler K."/>
            <person name="Rivarola-Duarte L."/>
            <person name="Spannagl M."/>
            <person name="Mayer K.F.X."/>
            <person name="Lu F.H."/>
            <person name="Bevan M.W."/>
            <person name="Leroy P."/>
            <person name="Li P."/>
            <person name="You F.M."/>
            <person name="Sun Q."/>
            <person name="Liu Z."/>
            <person name="Lyons E."/>
            <person name="Wicker T."/>
            <person name="Salzberg S.L."/>
            <person name="Devos K.M."/>
            <person name="Dvorak J."/>
        </authorList>
    </citation>
    <scope>NUCLEOTIDE SEQUENCE [LARGE SCALE GENOMIC DNA]</scope>
    <source>
        <strain evidence="2">cv. AL8/78</strain>
    </source>
</reference>
<dbReference type="AlphaFoldDB" id="A0A453KG81"/>
<evidence type="ECO:0000256" key="1">
    <source>
        <dbReference type="SAM" id="MobiDB-lite"/>
    </source>
</evidence>
<protein>
    <submittedName>
        <fullName evidence="2">Uncharacterized protein</fullName>
    </submittedName>
</protein>
<reference evidence="2" key="4">
    <citation type="submission" date="2019-03" db="UniProtKB">
        <authorList>
            <consortium name="EnsemblPlants"/>
        </authorList>
    </citation>
    <scope>IDENTIFICATION</scope>
</reference>
<evidence type="ECO:0000313" key="2">
    <source>
        <dbReference type="EnsemblPlants" id="AET5Gv20402900.1"/>
    </source>
</evidence>
<proteinExistence type="predicted"/>
<organism evidence="2 3">
    <name type="scientific">Aegilops tauschii subsp. strangulata</name>
    <name type="common">Goatgrass</name>
    <dbReference type="NCBI Taxonomy" id="200361"/>
    <lineage>
        <taxon>Eukaryota</taxon>
        <taxon>Viridiplantae</taxon>
        <taxon>Streptophyta</taxon>
        <taxon>Embryophyta</taxon>
        <taxon>Tracheophyta</taxon>
        <taxon>Spermatophyta</taxon>
        <taxon>Magnoliopsida</taxon>
        <taxon>Liliopsida</taxon>
        <taxon>Poales</taxon>
        <taxon>Poaceae</taxon>
        <taxon>BOP clade</taxon>
        <taxon>Pooideae</taxon>
        <taxon>Triticodae</taxon>
        <taxon>Triticeae</taxon>
        <taxon>Triticinae</taxon>
        <taxon>Aegilops</taxon>
    </lineage>
</organism>
<feature type="compositionally biased region" description="Basic residues" evidence="1">
    <location>
        <begin position="93"/>
        <end position="120"/>
    </location>
</feature>
<name>A0A453KG81_AEGTS</name>
<evidence type="ECO:0000313" key="3">
    <source>
        <dbReference type="Proteomes" id="UP000015105"/>
    </source>
</evidence>